<dbReference type="Pfam" id="PF10354">
    <property type="entry name" value="BMT5-like"/>
    <property type="match status" value="1"/>
</dbReference>
<accession>A0AAD4NHK6</accession>
<dbReference type="GO" id="GO:0070475">
    <property type="term" value="P:rRNA base methylation"/>
    <property type="evidence" value="ECO:0007669"/>
    <property type="project" value="InterPro"/>
</dbReference>
<evidence type="ECO:0000313" key="2">
    <source>
        <dbReference type="EMBL" id="KAI1725737.1"/>
    </source>
</evidence>
<name>A0AAD4NHK6_9BILA</name>
<dbReference type="InterPro" id="IPR019446">
    <property type="entry name" value="BMT5-like"/>
</dbReference>
<evidence type="ECO:0000313" key="3">
    <source>
        <dbReference type="Proteomes" id="UP001201812"/>
    </source>
</evidence>
<evidence type="ECO:0000259" key="1">
    <source>
        <dbReference type="Pfam" id="PF10354"/>
    </source>
</evidence>
<dbReference type="Proteomes" id="UP001201812">
    <property type="component" value="Unassembled WGS sequence"/>
</dbReference>
<keyword evidence="3" id="KW-1185">Reference proteome</keyword>
<feature type="domain" description="25S rRNA (uridine-N(3))-methyltransferase BMT5-like" evidence="1">
    <location>
        <begin position="59"/>
        <end position="242"/>
    </location>
</feature>
<protein>
    <recommendedName>
        <fullName evidence="1">25S rRNA (uridine-N(3))-methyltransferase BMT5-like domain-containing protein</fullName>
    </recommendedName>
</protein>
<reference evidence="2" key="1">
    <citation type="submission" date="2022-01" db="EMBL/GenBank/DDBJ databases">
        <title>Genome Sequence Resource for Two Populations of Ditylenchus destructor, the Migratory Endoparasitic Phytonematode.</title>
        <authorList>
            <person name="Zhang H."/>
            <person name="Lin R."/>
            <person name="Xie B."/>
        </authorList>
    </citation>
    <scope>NUCLEOTIDE SEQUENCE</scope>
    <source>
        <strain evidence="2">BazhouSP</strain>
    </source>
</reference>
<organism evidence="2 3">
    <name type="scientific">Ditylenchus destructor</name>
    <dbReference type="NCBI Taxonomy" id="166010"/>
    <lineage>
        <taxon>Eukaryota</taxon>
        <taxon>Metazoa</taxon>
        <taxon>Ecdysozoa</taxon>
        <taxon>Nematoda</taxon>
        <taxon>Chromadorea</taxon>
        <taxon>Rhabditida</taxon>
        <taxon>Tylenchina</taxon>
        <taxon>Tylenchomorpha</taxon>
        <taxon>Sphaerularioidea</taxon>
        <taxon>Anguinidae</taxon>
        <taxon>Anguininae</taxon>
        <taxon>Ditylenchus</taxon>
    </lineage>
</organism>
<comment type="caution">
    <text evidence="2">The sequence shown here is derived from an EMBL/GenBank/DDBJ whole genome shotgun (WGS) entry which is preliminary data.</text>
</comment>
<proteinExistence type="predicted"/>
<dbReference type="EMBL" id="JAKKPZ010000002">
    <property type="protein sequence ID" value="KAI1725737.1"/>
    <property type="molecule type" value="Genomic_DNA"/>
</dbReference>
<dbReference type="GO" id="GO:0070042">
    <property type="term" value="F:rRNA (uridine-N3-)-methyltransferase activity"/>
    <property type="evidence" value="ECO:0007669"/>
    <property type="project" value="InterPro"/>
</dbReference>
<sequence>MSAQTQLNDFQKPQQEDAHQVPEDFERMKLHFQLLPFRHLSNPTEDLEGVFAHLRTPVLILCGGDLSFSVALAFFYPEVKIVATVPESHKQFIKKYDTGLLNLYRMHKFCQNVQVKFSIDPVNVRQSVRVDHIIFADVIINFDTYLDGTSNNYEQQRNSLQRILKFLSQNVIMEGSTRLHAIFRSGQSGIDANIIRNQVYFRHELFEHDDDSLQVLEIAAMAGLRAERVQFVPFKKFPGYKSPNQEKCIQHKYDGMPEMFTFMKYALSFSENMEEVEEELYSLIQEIAGPLVVNIREVHKLRKKSENKLNNRLYHIFWQGWQIPLSKEMFDMFASDLCYQLQNAFEANGVGIKILYG</sequence>
<gene>
    <name evidence="2" type="ORF">DdX_02413</name>
</gene>
<dbReference type="AlphaFoldDB" id="A0AAD4NHK6"/>